<dbReference type="SMART" id="SM00213">
    <property type="entry name" value="UBQ"/>
    <property type="match status" value="1"/>
</dbReference>
<dbReference type="InterPro" id="IPR000626">
    <property type="entry name" value="Ubiquitin-like_dom"/>
</dbReference>
<dbReference type="AlphaFoldDB" id="A0A834U4N7"/>
<dbReference type="GO" id="GO:0003735">
    <property type="term" value="F:structural constituent of ribosome"/>
    <property type="evidence" value="ECO:0007669"/>
    <property type="project" value="InterPro"/>
</dbReference>
<dbReference type="Gene3D" id="3.10.20.90">
    <property type="entry name" value="Phosphatidylinositol 3-kinase Catalytic Subunit, Chain A, domain 1"/>
    <property type="match status" value="2"/>
</dbReference>
<feature type="domain" description="Ubiquitin-like" evidence="7">
    <location>
        <begin position="92"/>
        <end position="117"/>
    </location>
</feature>
<proteinExistence type="inferred from homology"/>
<keyword evidence="4" id="KW-0862">Zinc</keyword>
<dbReference type="SUPFAM" id="SSF57829">
    <property type="entry name" value="Zn-binding ribosomal proteins"/>
    <property type="match status" value="1"/>
</dbReference>
<gene>
    <name evidence="8" type="ORF">H0235_011024</name>
</gene>
<dbReference type="InterPro" id="IPR029071">
    <property type="entry name" value="Ubiquitin-like_domsf"/>
</dbReference>
<dbReference type="GO" id="GO:0005840">
    <property type="term" value="C:ribosome"/>
    <property type="evidence" value="ECO:0007669"/>
    <property type="project" value="UniProtKB-KW"/>
</dbReference>
<dbReference type="PROSITE" id="PS50053">
    <property type="entry name" value="UBIQUITIN_2"/>
    <property type="match status" value="1"/>
</dbReference>
<dbReference type="Proteomes" id="UP000600918">
    <property type="component" value="Unassembled WGS sequence"/>
</dbReference>
<name>A0A834U4N7_VESPE</name>
<evidence type="ECO:0000313" key="8">
    <source>
        <dbReference type="EMBL" id="KAF7416493.1"/>
    </source>
</evidence>
<dbReference type="Gene3D" id="6.20.50.150">
    <property type="match status" value="1"/>
</dbReference>
<keyword evidence="3" id="KW-1017">Isopeptide bond</keyword>
<dbReference type="EMBL" id="JACSDY010000010">
    <property type="protein sequence ID" value="KAF7416493.1"/>
    <property type="molecule type" value="Genomic_DNA"/>
</dbReference>
<keyword evidence="6" id="KW-0687">Ribonucleoprotein</keyword>
<comment type="similarity">
    <text evidence="2">In the C-terminal section; belongs to the eukaryotic ribosomal protein eS31 family.</text>
</comment>
<evidence type="ECO:0000259" key="7">
    <source>
        <dbReference type="PROSITE" id="PS50053"/>
    </source>
</evidence>
<dbReference type="InterPro" id="IPR011332">
    <property type="entry name" value="Ribosomal_zn-bd"/>
</dbReference>
<keyword evidence="5" id="KW-0689">Ribosomal protein</keyword>
<comment type="caution">
    <text evidence="8">The sequence shown here is derived from an EMBL/GenBank/DDBJ whole genome shotgun (WGS) entry which is preliminary data.</text>
</comment>
<evidence type="ECO:0000313" key="9">
    <source>
        <dbReference type="Proteomes" id="UP000600918"/>
    </source>
</evidence>
<accession>A0A834U4N7</accession>
<sequence length="183" mass="21364">MKKKIKLRKEKRVNIRESVRFVLKAEDPSLSHNPDYPMTQHFTDPVELNYIIGSYRHADFCKSTYREDFITLEVEGSDTIENVKAKILDKEEDGRTLSDYNIQKESTLHLVLRLREGAKKYKNSSVPKKIKHKKKVKLSVLRFYKVDKNGKIHWLRRECPMEQSNAGLFMAAMEGCHDCSKCG</sequence>
<dbReference type="SUPFAM" id="SSF54236">
    <property type="entry name" value="Ubiquitin-like"/>
    <property type="match status" value="1"/>
</dbReference>
<dbReference type="PANTHER" id="PTHR10666">
    <property type="entry name" value="UBIQUITIN"/>
    <property type="match status" value="1"/>
</dbReference>
<dbReference type="Pfam" id="PF01599">
    <property type="entry name" value="Ribosomal_S27"/>
    <property type="match status" value="1"/>
</dbReference>
<reference evidence="8" key="1">
    <citation type="journal article" date="2020" name="G3 (Bethesda)">
        <title>High-Quality Assemblies for Three Invasive Social Wasps from the &lt;i&gt;Vespula&lt;/i&gt; Genus.</title>
        <authorList>
            <person name="Harrop T.W.R."/>
            <person name="Guhlin J."/>
            <person name="McLaughlin G.M."/>
            <person name="Permina E."/>
            <person name="Stockwell P."/>
            <person name="Gilligan J."/>
            <person name="Le Lec M.F."/>
            <person name="Gruber M.A.M."/>
            <person name="Quinn O."/>
            <person name="Lovegrove M."/>
            <person name="Duncan E.J."/>
            <person name="Remnant E.J."/>
            <person name="Van Eeckhoven J."/>
            <person name="Graham B."/>
            <person name="Knapp R.A."/>
            <person name="Langford K.W."/>
            <person name="Kronenberg Z."/>
            <person name="Press M.O."/>
            <person name="Eacker S.M."/>
            <person name="Wilson-Rankin E.E."/>
            <person name="Purcell J."/>
            <person name="Lester P.J."/>
            <person name="Dearden P.K."/>
        </authorList>
    </citation>
    <scope>NUCLEOTIDE SEQUENCE</scope>
    <source>
        <strain evidence="8">Volc-1</strain>
    </source>
</reference>
<evidence type="ECO:0000256" key="6">
    <source>
        <dbReference type="ARBA" id="ARBA00023274"/>
    </source>
</evidence>
<dbReference type="SMART" id="SM01402">
    <property type="entry name" value="Ribosomal_S27"/>
    <property type="match status" value="1"/>
</dbReference>
<organism evidence="8 9">
    <name type="scientific">Vespula pensylvanica</name>
    <name type="common">Western yellow jacket</name>
    <name type="synonym">Wasp</name>
    <dbReference type="NCBI Taxonomy" id="30213"/>
    <lineage>
        <taxon>Eukaryota</taxon>
        <taxon>Metazoa</taxon>
        <taxon>Ecdysozoa</taxon>
        <taxon>Arthropoda</taxon>
        <taxon>Hexapoda</taxon>
        <taxon>Insecta</taxon>
        <taxon>Pterygota</taxon>
        <taxon>Neoptera</taxon>
        <taxon>Endopterygota</taxon>
        <taxon>Hymenoptera</taxon>
        <taxon>Apocrita</taxon>
        <taxon>Aculeata</taxon>
        <taxon>Vespoidea</taxon>
        <taxon>Vespidae</taxon>
        <taxon>Vespinae</taxon>
        <taxon>Vespula</taxon>
    </lineage>
</organism>
<dbReference type="GO" id="GO:0006412">
    <property type="term" value="P:translation"/>
    <property type="evidence" value="ECO:0007669"/>
    <property type="project" value="InterPro"/>
</dbReference>
<comment type="similarity">
    <text evidence="1">In the N-terminal section; belongs to the ubiquitin family.</text>
</comment>
<evidence type="ECO:0000256" key="1">
    <source>
        <dbReference type="ARBA" id="ARBA00008373"/>
    </source>
</evidence>
<evidence type="ECO:0000256" key="5">
    <source>
        <dbReference type="ARBA" id="ARBA00022980"/>
    </source>
</evidence>
<evidence type="ECO:0000256" key="4">
    <source>
        <dbReference type="ARBA" id="ARBA00022833"/>
    </source>
</evidence>
<dbReference type="InterPro" id="IPR050158">
    <property type="entry name" value="Ubiquitin_ubiquitin-like"/>
</dbReference>
<keyword evidence="9" id="KW-1185">Reference proteome</keyword>
<evidence type="ECO:0000256" key="3">
    <source>
        <dbReference type="ARBA" id="ARBA00022499"/>
    </source>
</evidence>
<dbReference type="InterPro" id="IPR002906">
    <property type="entry name" value="Ribosomal_eS31"/>
</dbReference>
<dbReference type="GO" id="GO:1990904">
    <property type="term" value="C:ribonucleoprotein complex"/>
    <property type="evidence" value="ECO:0007669"/>
    <property type="project" value="UniProtKB-KW"/>
</dbReference>
<dbReference type="InterPro" id="IPR038582">
    <property type="entry name" value="Ribosomal_eS31_euk-type_sf"/>
</dbReference>
<protein>
    <recommendedName>
        <fullName evidence="7">Ubiquitin-like domain-containing protein</fullName>
    </recommendedName>
</protein>
<evidence type="ECO:0000256" key="2">
    <source>
        <dbReference type="ARBA" id="ARBA00009891"/>
    </source>
</evidence>
<dbReference type="Pfam" id="PF00240">
    <property type="entry name" value="ubiquitin"/>
    <property type="match status" value="1"/>
</dbReference>